<dbReference type="RefSeq" id="XP_001459995.1">
    <property type="nucleotide sequence ID" value="XM_001459958.1"/>
</dbReference>
<dbReference type="HOGENOM" id="CLU_2019705_0_0_1"/>
<dbReference type="EMBL" id="CT868669">
    <property type="protein sequence ID" value="CAK92598.1"/>
    <property type="molecule type" value="Genomic_DNA"/>
</dbReference>
<dbReference type="KEGG" id="ptm:GSPATT00025332001"/>
<dbReference type="AlphaFoldDB" id="A0EBD1"/>
<evidence type="ECO:0000313" key="2">
    <source>
        <dbReference type="Proteomes" id="UP000000600"/>
    </source>
</evidence>
<dbReference type="Proteomes" id="UP000000600">
    <property type="component" value="Unassembled WGS sequence"/>
</dbReference>
<dbReference type="GeneID" id="5045793"/>
<sequence>MILKLSGGGNYENDGVKNWILGHKPAVLMCQILMLQFTNQQYSEKILYFKFEFQLVAYLQSSLGNIQMGPKLEKWIIEYTDEIIGGGYYDEQGQNIGNWVEVHENFNWYIFNQFLIHFEITFH</sequence>
<keyword evidence="2" id="KW-1185">Reference proteome</keyword>
<reference evidence="1 2" key="1">
    <citation type="journal article" date="2006" name="Nature">
        <title>Global trends of whole-genome duplications revealed by the ciliate Paramecium tetraurelia.</title>
        <authorList>
            <consortium name="Genoscope"/>
            <person name="Aury J.-M."/>
            <person name="Jaillon O."/>
            <person name="Duret L."/>
            <person name="Noel B."/>
            <person name="Jubin C."/>
            <person name="Porcel B.M."/>
            <person name="Segurens B."/>
            <person name="Daubin V."/>
            <person name="Anthouard V."/>
            <person name="Aiach N."/>
            <person name="Arnaiz O."/>
            <person name="Billaut A."/>
            <person name="Beisson J."/>
            <person name="Blanc I."/>
            <person name="Bouhouche K."/>
            <person name="Camara F."/>
            <person name="Duharcourt S."/>
            <person name="Guigo R."/>
            <person name="Gogendeau D."/>
            <person name="Katinka M."/>
            <person name="Keller A.-M."/>
            <person name="Kissmehl R."/>
            <person name="Klotz C."/>
            <person name="Koll F."/>
            <person name="Le Moue A."/>
            <person name="Lepere C."/>
            <person name="Malinsky S."/>
            <person name="Nowacki M."/>
            <person name="Nowak J.K."/>
            <person name="Plattner H."/>
            <person name="Poulain J."/>
            <person name="Ruiz F."/>
            <person name="Serrano V."/>
            <person name="Zagulski M."/>
            <person name="Dessen P."/>
            <person name="Betermier M."/>
            <person name="Weissenbach J."/>
            <person name="Scarpelli C."/>
            <person name="Schachter V."/>
            <person name="Sperling L."/>
            <person name="Meyer E."/>
            <person name="Cohen J."/>
            <person name="Wincker P."/>
        </authorList>
    </citation>
    <scope>NUCLEOTIDE SEQUENCE [LARGE SCALE GENOMIC DNA]</scope>
    <source>
        <strain evidence="1 2">Stock d4-2</strain>
    </source>
</reference>
<protein>
    <submittedName>
        <fullName evidence="1">Uncharacterized protein</fullName>
    </submittedName>
</protein>
<gene>
    <name evidence="1" type="ORF">GSPATT00025332001</name>
</gene>
<dbReference type="InParanoid" id="A0EBD1"/>
<proteinExistence type="predicted"/>
<accession>A0EBD1</accession>
<name>A0EBD1_PARTE</name>
<organism evidence="1 2">
    <name type="scientific">Paramecium tetraurelia</name>
    <dbReference type="NCBI Taxonomy" id="5888"/>
    <lineage>
        <taxon>Eukaryota</taxon>
        <taxon>Sar</taxon>
        <taxon>Alveolata</taxon>
        <taxon>Ciliophora</taxon>
        <taxon>Intramacronucleata</taxon>
        <taxon>Oligohymenophorea</taxon>
        <taxon>Peniculida</taxon>
        <taxon>Parameciidae</taxon>
        <taxon>Paramecium</taxon>
    </lineage>
</organism>
<evidence type="ECO:0000313" key="1">
    <source>
        <dbReference type="EMBL" id="CAK92598.1"/>
    </source>
</evidence>